<evidence type="ECO:0000313" key="2">
    <source>
        <dbReference type="EMBL" id="XBH17008.1"/>
    </source>
</evidence>
<proteinExistence type="predicted"/>
<gene>
    <name evidence="2" type="ORF">P8935_20845</name>
</gene>
<keyword evidence="1" id="KW-0732">Signal</keyword>
<dbReference type="AlphaFoldDB" id="A0AAU7DIV5"/>
<sequence>MRLYSVFVWVTLSALAALLQSQVPTIPATAGETLSGKKIVLSDALRGHAAVLVAGFSHDGGMGCGDWMKAIRADPSLAGVDVYEVAMLEGAPGLFRGMIKSAMRKGMSSEEQQRSVVLTQDDKLWQAYFAVSNPQEPQVMLLDAQGNVVWRGHGAANALEPQLRNAVSSH</sequence>
<accession>A0AAU7DIV5</accession>
<dbReference type="RefSeq" id="WP_348262240.1">
    <property type="nucleotide sequence ID" value="NZ_CP121196.1"/>
</dbReference>
<name>A0AAU7DIV5_9BACT</name>
<evidence type="ECO:0000256" key="1">
    <source>
        <dbReference type="SAM" id="SignalP"/>
    </source>
</evidence>
<feature type="chain" id="PRO_5043447910" evidence="1">
    <location>
        <begin position="17"/>
        <end position="170"/>
    </location>
</feature>
<dbReference type="EMBL" id="CP121196">
    <property type="protein sequence ID" value="XBH17008.1"/>
    <property type="molecule type" value="Genomic_DNA"/>
</dbReference>
<feature type="signal peptide" evidence="1">
    <location>
        <begin position="1"/>
        <end position="16"/>
    </location>
</feature>
<organism evidence="2">
    <name type="scientific">Telmatobacter sp. DSM 110680</name>
    <dbReference type="NCBI Taxonomy" id="3036704"/>
    <lineage>
        <taxon>Bacteria</taxon>
        <taxon>Pseudomonadati</taxon>
        <taxon>Acidobacteriota</taxon>
        <taxon>Terriglobia</taxon>
        <taxon>Terriglobales</taxon>
        <taxon>Acidobacteriaceae</taxon>
        <taxon>Telmatobacter</taxon>
    </lineage>
</organism>
<reference evidence="2" key="1">
    <citation type="submission" date="2023-03" db="EMBL/GenBank/DDBJ databases">
        <title>Edaphobacter sp.</title>
        <authorList>
            <person name="Huber K.J."/>
            <person name="Papendorf J."/>
            <person name="Pilke C."/>
            <person name="Bunk B."/>
            <person name="Sproeer C."/>
            <person name="Pester M."/>
        </authorList>
    </citation>
    <scope>NUCLEOTIDE SEQUENCE</scope>
    <source>
        <strain evidence="2">DSM 110680</strain>
    </source>
</reference>
<protein>
    <submittedName>
        <fullName evidence="2">Uncharacterized protein</fullName>
    </submittedName>
</protein>